<gene>
    <name evidence="1" type="ORF">K435DRAFT_654692</name>
</gene>
<dbReference type="OrthoDB" id="2687259at2759"/>
<evidence type="ECO:0000313" key="2">
    <source>
        <dbReference type="Proteomes" id="UP000297245"/>
    </source>
</evidence>
<name>A0A4V4HH85_DENBC</name>
<organism evidence="1 2">
    <name type="scientific">Dendrothele bispora (strain CBS 962.96)</name>
    <dbReference type="NCBI Taxonomy" id="1314807"/>
    <lineage>
        <taxon>Eukaryota</taxon>
        <taxon>Fungi</taxon>
        <taxon>Dikarya</taxon>
        <taxon>Basidiomycota</taxon>
        <taxon>Agaricomycotina</taxon>
        <taxon>Agaricomycetes</taxon>
        <taxon>Agaricomycetidae</taxon>
        <taxon>Agaricales</taxon>
        <taxon>Agaricales incertae sedis</taxon>
        <taxon>Dendrothele</taxon>
    </lineage>
</organism>
<reference evidence="1 2" key="1">
    <citation type="journal article" date="2019" name="Nat. Ecol. Evol.">
        <title>Megaphylogeny resolves global patterns of mushroom evolution.</title>
        <authorList>
            <person name="Varga T."/>
            <person name="Krizsan K."/>
            <person name="Foldi C."/>
            <person name="Dima B."/>
            <person name="Sanchez-Garcia M."/>
            <person name="Sanchez-Ramirez S."/>
            <person name="Szollosi G.J."/>
            <person name="Szarkandi J.G."/>
            <person name="Papp V."/>
            <person name="Albert L."/>
            <person name="Andreopoulos W."/>
            <person name="Angelini C."/>
            <person name="Antonin V."/>
            <person name="Barry K.W."/>
            <person name="Bougher N.L."/>
            <person name="Buchanan P."/>
            <person name="Buyck B."/>
            <person name="Bense V."/>
            <person name="Catcheside P."/>
            <person name="Chovatia M."/>
            <person name="Cooper J."/>
            <person name="Damon W."/>
            <person name="Desjardin D."/>
            <person name="Finy P."/>
            <person name="Geml J."/>
            <person name="Haridas S."/>
            <person name="Hughes K."/>
            <person name="Justo A."/>
            <person name="Karasinski D."/>
            <person name="Kautmanova I."/>
            <person name="Kiss B."/>
            <person name="Kocsube S."/>
            <person name="Kotiranta H."/>
            <person name="LaButti K.M."/>
            <person name="Lechner B.E."/>
            <person name="Liimatainen K."/>
            <person name="Lipzen A."/>
            <person name="Lukacs Z."/>
            <person name="Mihaltcheva S."/>
            <person name="Morgado L.N."/>
            <person name="Niskanen T."/>
            <person name="Noordeloos M.E."/>
            <person name="Ohm R.A."/>
            <person name="Ortiz-Santana B."/>
            <person name="Ovrebo C."/>
            <person name="Racz N."/>
            <person name="Riley R."/>
            <person name="Savchenko A."/>
            <person name="Shiryaev A."/>
            <person name="Soop K."/>
            <person name="Spirin V."/>
            <person name="Szebenyi C."/>
            <person name="Tomsovsky M."/>
            <person name="Tulloss R.E."/>
            <person name="Uehling J."/>
            <person name="Grigoriev I.V."/>
            <person name="Vagvolgyi C."/>
            <person name="Papp T."/>
            <person name="Martin F.M."/>
            <person name="Miettinen O."/>
            <person name="Hibbett D.S."/>
            <person name="Nagy L.G."/>
        </authorList>
    </citation>
    <scope>NUCLEOTIDE SEQUENCE [LARGE SCALE GENOMIC DNA]</scope>
    <source>
        <strain evidence="1 2">CBS 962.96</strain>
    </source>
</reference>
<accession>A0A4V4HH85</accession>
<dbReference type="EMBL" id="ML179085">
    <property type="protein sequence ID" value="THV01766.1"/>
    <property type="molecule type" value="Genomic_DNA"/>
</dbReference>
<keyword evidence="2" id="KW-1185">Reference proteome</keyword>
<dbReference type="Proteomes" id="UP000297245">
    <property type="component" value="Unassembled WGS sequence"/>
</dbReference>
<sequence length="159" mass="18695">MRTHSYSFQQVPTFEKRVVRKFRNNIPAMKKLAERDYNNIIICAMPCIEELFTNIGMELFFVSVTWYSFADLQLHTGSTLEFFKSSMTDLRHILHQFTKNANKHPMVKLPKEAASRHQWNPRQNALAPKAKKFRDFVQSIKYFGTTDSYDTSIISYLES</sequence>
<proteinExistence type="predicted"/>
<protein>
    <submittedName>
        <fullName evidence="1">Uncharacterized protein</fullName>
    </submittedName>
</protein>
<evidence type="ECO:0000313" key="1">
    <source>
        <dbReference type="EMBL" id="THV01766.1"/>
    </source>
</evidence>
<dbReference type="AlphaFoldDB" id="A0A4V4HH85"/>